<evidence type="ECO:0000256" key="7">
    <source>
        <dbReference type="SAM" id="MobiDB-lite"/>
    </source>
</evidence>
<dbReference type="Gene3D" id="2.60.200.30">
    <property type="entry name" value="Probable inorganic polyphosphate/atp-NAD kinase, domain 2"/>
    <property type="match status" value="1"/>
</dbReference>
<comment type="caution">
    <text evidence="8">The sequence shown here is derived from an EMBL/GenBank/DDBJ whole genome shotgun (WGS) entry which is preliminary data.</text>
</comment>
<dbReference type="GO" id="GO:0006741">
    <property type="term" value="P:NADP+ biosynthetic process"/>
    <property type="evidence" value="ECO:0007669"/>
    <property type="project" value="InterPro"/>
</dbReference>
<evidence type="ECO:0000256" key="6">
    <source>
        <dbReference type="ARBA" id="ARBA00023027"/>
    </source>
</evidence>
<feature type="compositionally biased region" description="Basic and acidic residues" evidence="7">
    <location>
        <begin position="519"/>
        <end position="528"/>
    </location>
</feature>
<keyword evidence="9" id="KW-1185">Reference proteome</keyword>
<proteinExistence type="inferred from homology"/>
<evidence type="ECO:0000256" key="1">
    <source>
        <dbReference type="ARBA" id="ARBA00010995"/>
    </source>
</evidence>
<feature type="region of interest" description="Disordered" evidence="7">
    <location>
        <begin position="317"/>
        <end position="542"/>
    </location>
</feature>
<dbReference type="GO" id="GO:0019674">
    <property type="term" value="P:NAD+ metabolic process"/>
    <property type="evidence" value="ECO:0007669"/>
    <property type="project" value="InterPro"/>
</dbReference>
<gene>
    <name evidence="8" type="ORF">RRG08_014318</name>
</gene>
<evidence type="ECO:0000313" key="9">
    <source>
        <dbReference type="Proteomes" id="UP001283361"/>
    </source>
</evidence>
<dbReference type="Proteomes" id="UP001283361">
    <property type="component" value="Unassembled WGS sequence"/>
</dbReference>
<evidence type="ECO:0000313" key="8">
    <source>
        <dbReference type="EMBL" id="KAK3761307.1"/>
    </source>
</evidence>
<organism evidence="8 9">
    <name type="scientific">Elysia crispata</name>
    <name type="common">lettuce slug</name>
    <dbReference type="NCBI Taxonomy" id="231223"/>
    <lineage>
        <taxon>Eukaryota</taxon>
        <taxon>Metazoa</taxon>
        <taxon>Spiralia</taxon>
        <taxon>Lophotrochozoa</taxon>
        <taxon>Mollusca</taxon>
        <taxon>Gastropoda</taxon>
        <taxon>Heterobranchia</taxon>
        <taxon>Euthyneura</taxon>
        <taxon>Panpulmonata</taxon>
        <taxon>Sacoglossa</taxon>
        <taxon>Placobranchoidea</taxon>
        <taxon>Plakobranchidae</taxon>
        <taxon>Elysia</taxon>
    </lineage>
</organism>
<feature type="compositionally biased region" description="Polar residues" evidence="7">
    <location>
        <begin position="992"/>
        <end position="1024"/>
    </location>
</feature>
<feature type="compositionally biased region" description="Basic and acidic residues" evidence="7">
    <location>
        <begin position="1045"/>
        <end position="1057"/>
    </location>
</feature>
<dbReference type="Pfam" id="PF20143">
    <property type="entry name" value="NAD_kinase_C"/>
    <property type="match status" value="1"/>
</dbReference>
<sequence length="1067" mass="116305">MQAVTSDSTLISPWMVSEDVLNNNEKKSKCNNNNNICAISNGFIDGDATDRNDRAAYRNESEKRTVISTRLTLNNILASTWGVGFPRPQHLCENRYSGEGRENLRVPLQPRDLREWLAQLSARPGQPGDPSPSTRGQEHQAPDSLSRSPPEPHTGEMIDEFNSYQRVDSSATEGKPRIAKVKTLSTIGCDGTACSGLPVAPASQNYPPGLSPAQVPSLMSLRCINGCPLSSSCRYCGDFLNSTEHGTITEHLGARRYEVDASRWPKDCSQSSSSQVSSPSSRSPSPSSTISFCEEFSPSPFPSAAIPKPGFPRVNMPVTVSSPSPGPHVSCRPPTALLDSSSTHSAHFTQNQPNTHTPLVTCSASPDTSKDTRVPYLPPQHRSSVSFGDVSPIQSGSCHESRYIPPSSSTEVPNYGSNRKSGAQPPDSAENSDALTAPVQSAKTSPRISRRDAFTHSSKAHMVESNQGESDSGFETSESLSDSASVKETHNLDDPYQTPVSKHDSPAAAGLPNPGPAHETADHADGHPRTAGAKNSGTERTETADSFLAVPKGISGCKSQSDVDSDEDSVDQKILEQCNTPVMPSLLSPVSYNPYPREYTPPSSPLSKRTGSQWRKPAVKKRGKISRLYTDADEQWNKKFTSAYKGLRMSIPDPSDQQLHWTKPPLSVLIIRKHMDSSVLLPFRDLVIWLVEEKNMLVYVEQKALLESHLLEDKDFEKVQHKLKPFKEDVDDLTDKVDFIICLGGDGTLLYVSSLFQGSVPPVMAFNMGSLGFLTPFQFSQDFKQEVSRVMQGSAPLLLRYRLKCVVMKHETGESSPNVPHVKNIQKEHKLLKTHKLVLNEVVLDRGPSSYLSNLDLYIEGRRVTTVQGDGLIISTPTGSTAYAVSAGASMIHPSVPCILLTPICPHSLSFRPIVVPAGVEIKLMLNPNSRGTAMVSFDGRDRQEIGQGDSLRITTAAYPVPSICGGDQIEDWFDGLAVCLNWNIRAQQRPLQRSPSLTSIDSIDSNTELNHSSNGYLSGSNNRPEIRTSEDKNSNNSGRTCSTGERRTFGKGEGKSSGHSRKPSYN</sequence>
<feature type="compositionally biased region" description="Basic and acidic residues" evidence="7">
    <location>
        <begin position="1025"/>
        <end position="1034"/>
    </location>
</feature>
<dbReference type="EMBL" id="JAWDGP010004919">
    <property type="protein sequence ID" value="KAK3761307.1"/>
    <property type="molecule type" value="Genomic_DNA"/>
</dbReference>
<dbReference type="Pfam" id="PF01513">
    <property type="entry name" value="NAD_kinase"/>
    <property type="match status" value="1"/>
</dbReference>
<keyword evidence="5" id="KW-0521">NADP</keyword>
<feature type="region of interest" description="Disordered" evidence="7">
    <location>
        <begin position="122"/>
        <end position="157"/>
    </location>
</feature>
<evidence type="ECO:0000256" key="4">
    <source>
        <dbReference type="ARBA" id="ARBA00022777"/>
    </source>
</evidence>
<reference evidence="8" key="1">
    <citation type="journal article" date="2023" name="G3 (Bethesda)">
        <title>A reference genome for the long-term kleptoplast-retaining sea slug Elysia crispata morphotype clarki.</title>
        <authorList>
            <person name="Eastman K.E."/>
            <person name="Pendleton A.L."/>
            <person name="Shaikh M.A."/>
            <person name="Suttiyut T."/>
            <person name="Ogas R."/>
            <person name="Tomko P."/>
            <person name="Gavelis G."/>
            <person name="Widhalm J.R."/>
            <person name="Wisecaver J.H."/>
        </authorList>
    </citation>
    <scope>NUCLEOTIDE SEQUENCE</scope>
    <source>
        <strain evidence="8">ECLA1</strain>
    </source>
</reference>
<dbReference type="PANTHER" id="PTHR20275">
    <property type="entry name" value="NAD KINASE"/>
    <property type="match status" value="1"/>
</dbReference>
<dbReference type="Gene3D" id="3.40.50.10330">
    <property type="entry name" value="Probable inorganic polyphosphate/atp-NAD kinase, domain 1"/>
    <property type="match status" value="1"/>
</dbReference>
<protein>
    <recommendedName>
        <fullName evidence="2">NAD(+) kinase</fullName>
        <ecNumber evidence="2">2.7.1.23</ecNumber>
    </recommendedName>
</protein>
<comment type="similarity">
    <text evidence="1">Belongs to the NAD kinase family.</text>
</comment>
<dbReference type="EC" id="2.7.1.23" evidence="2"/>
<feature type="compositionally biased region" description="Polar residues" evidence="7">
    <location>
        <begin position="464"/>
        <end position="484"/>
    </location>
</feature>
<dbReference type="AlphaFoldDB" id="A0AAE0Z3Q0"/>
<feature type="region of interest" description="Disordered" evidence="7">
    <location>
        <begin position="263"/>
        <end position="291"/>
    </location>
</feature>
<feature type="compositionally biased region" description="Polar residues" evidence="7">
    <location>
        <begin position="429"/>
        <end position="447"/>
    </location>
</feature>
<dbReference type="GO" id="GO:0003951">
    <property type="term" value="F:NAD+ kinase activity"/>
    <property type="evidence" value="ECO:0007669"/>
    <property type="project" value="UniProtKB-EC"/>
</dbReference>
<keyword evidence="3" id="KW-0808">Transferase</keyword>
<feature type="compositionally biased region" description="Polar residues" evidence="7">
    <location>
        <begin position="406"/>
        <end position="421"/>
    </location>
</feature>
<feature type="region of interest" description="Disordered" evidence="7">
    <location>
        <begin position="598"/>
        <end position="617"/>
    </location>
</feature>
<feature type="region of interest" description="Disordered" evidence="7">
    <location>
        <begin position="992"/>
        <end position="1067"/>
    </location>
</feature>
<dbReference type="InterPro" id="IPR002504">
    <property type="entry name" value="NADK"/>
</dbReference>
<feature type="compositionally biased region" description="Polar residues" evidence="7">
    <location>
        <begin position="1035"/>
        <end position="1044"/>
    </location>
</feature>
<accession>A0AAE0Z3Q0</accession>
<evidence type="ECO:0000256" key="3">
    <source>
        <dbReference type="ARBA" id="ARBA00022679"/>
    </source>
</evidence>
<evidence type="ECO:0000256" key="5">
    <source>
        <dbReference type="ARBA" id="ARBA00022857"/>
    </source>
</evidence>
<evidence type="ECO:0000256" key="2">
    <source>
        <dbReference type="ARBA" id="ARBA00012120"/>
    </source>
</evidence>
<dbReference type="InterPro" id="IPR016064">
    <property type="entry name" value="NAD/diacylglycerol_kinase_sf"/>
</dbReference>
<keyword evidence="6" id="KW-0520">NAD</keyword>
<name>A0AAE0Z3Q0_9GAST</name>
<feature type="compositionally biased region" description="Low complexity" evidence="7">
    <location>
        <begin position="269"/>
        <end position="291"/>
    </location>
</feature>
<dbReference type="HAMAP" id="MF_00361">
    <property type="entry name" value="NAD_kinase"/>
    <property type="match status" value="1"/>
</dbReference>
<dbReference type="PANTHER" id="PTHR20275:SF0">
    <property type="entry name" value="NAD KINASE"/>
    <property type="match status" value="1"/>
</dbReference>
<keyword evidence="4" id="KW-0418">Kinase</keyword>
<dbReference type="InterPro" id="IPR017437">
    <property type="entry name" value="ATP-NAD_kinase_PpnK-typ_C"/>
</dbReference>
<dbReference type="FunFam" id="2.60.200.30:FF:000003">
    <property type="entry name" value="NAD kinase b"/>
    <property type="match status" value="1"/>
</dbReference>
<feature type="compositionally biased region" description="Polar residues" evidence="7">
    <location>
        <begin position="381"/>
        <end position="398"/>
    </location>
</feature>
<dbReference type="SUPFAM" id="SSF111331">
    <property type="entry name" value="NAD kinase/diacylglycerol kinase-like"/>
    <property type="match status" value="1"/>
</dbReference>
<dbReference type="InterPro" id="IPR017438">
    <property type="entry name" value="ATP-NAD_kinase_N"/>
</dbReference>
<feature type="compositionally biased region" description="Polar residues" evidence="7">
    <location>
        <begin position="338"/>
        <end position="367"/>
    </location>
</feature>